<gene>
    <name evidence="4" type="ORF">SMTD_LOCUS20889</name>
</gene>
<dbReference type="Proteomes" id="UP000269396">
    <property type="component" value="Unassembled WGS sequence"/>
</dbReference>
<feature type="region of interest" description="Disordered" evidence="3">
    <location>
        <begin position="1"/>
        <end position="100"/>
    </location>
</feature>
<sequence>MEHCSEKQQSPLSNQNSELFQHLPNSEDLDAHNKDDYPCVRDSATIDQAEQQLMGNSDPMNKSNDNDGEKAEDIGLENDNDNNNNDDGKLPTSELEKTDASTNVLSQQNKDLKPFVKGKQVHGDHEAVESDPTKEFVPTLGAQRPPESISCTRTEVLLQSTNIKMSTEISTDLQILENKFLETSLENCLDWSIYCQRSSSLARQLCETLRLVLEPTKASRLRGDYRTGKRINMRKVSLSNRCCISINL</sequence>
<organism evidence="4 5">
    <name type="scientific">Schistosoma mattheei</name>
    <dbReference type="NCBI Taxonomy" id="31246"/>
    <lineage>
        <taxon>Eukaryota</taxon>
        <taxon>Metazoa</taxon>
        <taxon>Spiralia</taxon>
        <taxon>Lophotrochozoa</taxon>
        <taxon>Platyhelminthes</taxon>
        <taxon>Trematoda</taxon>
        <taxon>Digenea</taxon>
        <taxon>Strigeidida</taxon>
        <taxon>Schistosomatoidea</taxon>
        <taxon>Schistosomatidae</taxon>
        <taxon>Schistosoma</taxon>
    </lineage>
</organism>
<name>A0A3P8KVB1_9TREM</name>
<dbReference type="AlphaFoldDB" id="A0A3P8KVB1"/>
<proteinExistence type="predicted"/>
<protein>
    <submittedName>
        <fullName evidence="4">Uncharacterized protein</fullName>
    </submittedName>
</protein>
<dbReference type="GO" id="GO:0000055">
    <property type="term" value="P:ribosomal large subunit export from nucleus"/>
    <property type="evidence" value="ECO:0007669"/>
    <property type="project" value="TreeGrafter"/>
</dbReference>
<evidence type="ECO:0000256" key="2">
    <source>
        <dbReference type="ARBA" id="ARBA00022840"/>
    </source>
</evidence>
<reference evidence="4 5" key="1">
    <citation type="submission" date="2018-11" db="EMBL/GenBank/DDBJ databases">
        <authorList>
            <consortium name="Pathogen Informatics"/>
        </authorList>
    </citation>
    <scope>NUCLEOTIDE SEQUENCE [LARGE SCALE GENOMIC DNA]</scope>
    <source>
        <strain>Denwood</strain>
        <strain evidence="5">Zambia</strain>
    </source>
</reference>
<evidence type="ECO:0000313" key="4">
    <source>
        <dbReference type="EMBL" id="VDP83596.1"/>
    </source>
</evidence>
<dbReference type="GO" id="GO:0005524">
    <property type="term" value="F:ATP binding"/>
    <property type="evidence" value="ECO:0007669"/>
    <property type="project" value="UniProtKB-KW"/>
</dbReference>
<dbReference type="GO" id="GO:0030687">
    <property type="term" value="C:preribosome, large subunit precursor"/>
    <property type="evidence" value="ECO:0007669"/>
    <property type="project" value="TreeGrafter"/>
</dbReference>
<dbReference type="GO" id="GO:0005634">
    <property type="term" value="C:nucleus"/>
    <property type="evidence" value="ECO:0007669"/>
    <property type="project" value="TreeGrafter"/>
</dbReference>
<keyword evidence="5" id="KW-1185">Reference proteome</keyword>
<feature type="compositionally biased region" description="Polar residues" evidence="3">
    <location>
        <begin position="7"/>
        <end position="19"/>
    </location>
</feature>
<feature type="compositionally biased region" description="Basic and acidic residues" evidence="3">
    <location>
        <begin position="121"/>
        <end position="134"/>
    </location>
</feature>
<dbReference type="EMBL" id="UZAL01045639">
    <property type="protein sequence ID" value="VDP83596.1"/>
    <property type="molecule type" value="Genomic_DNA"/>
</dbReference>
<keyword evidence="1" id="KW-0547">Nucleotide-binding</keyword>
<feature type="compositionally biased region" description="Basic and acidic residues" evidence="3">
    <location>
        <begin position="29"/>
        <end position="39"/>
    </location>
</feature>
<evidence type="ECO:0000256" key="1">
    <source>
        <dbReference type="ARBA" id="ARBA00022741"/>
    </source>
</evidence>
<dbReference type="PANTHER" id="PTHR48103">
    <property type="entry name" value="MIDASIN-RELATED"/>
    <property type="match status" value="1"/>
</dbReference>
<dbReference type="GO" id="GO:0000027">
    <property type="term" value="P:ribosomal large subunit assembly"/>
    <property type="evidence" value="ECO:0007669"/>
    <property type="project" value="TreeGrafter"/>
</dbReference>
<feature type="compositionally biased region" description="Polar residues" evidence="3">
    <location>
        <begin position="45"/>
        <end position="63"/>
    </location>
</feature>
<feature type="compositionally biased region" description="Basic and acidic residues" evidence="3">
    <location>
        <begin position="64"/>
        <end position="73"/>
    </location>
</feature>
<evidence type="ECO:0000256" key="3">
    <source>
        <dbReference type="SAM" id="MobiDB-lite"/>
    </source>
</evidence>
<accession>A0A3P8KVB1</accession>
<dbReference type="PANTHER" id="PTHR48103:SF2">
    <property type="entry name" value="MIDASIN"/>
    <property type="match status" value="1"/>
</dbReference>
<feature type="compositionally biased region" description="Basic and acidic residues" evidence="3">
    <location>
        <begin position="86"/>
        <end position="99"/>
    </location>
</feature>
<keyword evidence="2" id="KW-0067">ATP-binding</keyword>
<evidence type="ECO:0000313" key="5">
    <source>
        <dbReference type="Proteomes" id="UP000269396"/>
    </source>
</evidence>
<feature type="region of interest" description="Disordered" evidence="3">
    <location>
        <begin position="120"/>
        <end position="146"/>
    </location>
</feature>